<accession>A0A1V9H8E1</accession>
<dbReference type="Proteomes" id="UP000050546">
    <property type="component" value="Unassembled WGS sequence"/>
</dbReference>
<dbReference type="InterPro" id="IPR037401">
    <property type="entry name" value="SnoaL-like"/>
</dbReference>
<dbReference type="AlphaFoldDB" id="A0A1V9H8E1"/>
<dbReference type="Pfam" id="PF12680">
    <property type="entry name" value="SnoaL_2"/>
    <property type="match status" value="1"/>
</dbReference>
<dbReference type="Gene3D" id="3.10.450.50">
    <property type="match status" value="1"/>
</dbReference>
<gene>
    <name evidence="2" type="ORF">IM53_010910</name>
</gene>
<sequence length="138" mass="14938">MSMQNNLAIAQNFLEKIGSGASPETIAAMFSADLQWHIPGDPSALPWIGRRNGRGAVEAFVRDSSTMMERLRFEVHDLLASNDRAVIVGELASRITATGKLTETPFTIVLTITGNEISQFLMLEDSFAVAAASRTAEP</sequence>
<dbReference type="GO" id="GO:0016853">
    <property type="term" value="F:isomerase activity"/>
    <property type="evidence" value="ECO:0007669"/>
    <property type="project" value="UniProtKB-KW"/>
</dbReference>
<reference evidence="3" key="2">
    <citation type="journal article" date="2017" name="Plant Pathol.">
        <title>Pathogenicity and virulence gene content of Xanthomonas strains infecting Araceae, formerly known as Xanthomonas axonopodis pv. dieffenbachiae.</title>
        <authorList>
            <person name="Constantin E.C."/>
            <person name="Haegeman A."/>
            <person name="Van Vaerenbergh J."/>
            <person name="Baeyen S."/>
            <person name="Van Malderghem C."/>
            <person name="Maes M."/>
            <person name="Cottyn B."/>
        </authorList>
    </citation>
    <scope>NUCLEOTIDE SEQUENCE [LARGE SCALE GENOMIC DNA]</scope>
    <source>
        <strain evidence="3">LMG 25940</strain>
    </source>
</reference>
<evidence type="ECO:0000313" key="3">
    <source>
        <dbReference type="Proteomes" id="UP000050546"/>
    </source>
</evidence>
<name>A0A1V9H8E1_9XANT</name>
<dbReference type="STRING" id="1437877.GCA_001564415_00340"/>
<organism evidence="2 3">
    <name type="scientific">Xanthomonas phaseoli pv. dieffenbachiae</name>
    <dbReference type="NCBI Taxonomy" id="92828"/>
    <lineage>
        <taxon>Bacteria</taxon>
        <taxon>Pseudomonadati</taxon>
        <taxon>Pseudomonadota</taxon>
        <taxon>Gammaproteobacteria</taxon>
        <taxon>Lysobacterales</taxon>
        <taxon>Lysobacteraceae</taxon>
        <taxon>Xanthomonas</taxon>
    </lineage>
</organism>
<reference evidence="2 3" key="1">
    <citation type="journal article" date="2016" name="Plant Pathol.">
        <title>Genetic characterization of strains named as Xanthomonas axonopodis pv. dieffenbachiae leads to a taxonomic revision of the X. axonopodis species complex.</title>
        <authorList>
            <person name="Constantin E.C."/>
            <person name="Cleenwerck I."/>
            <person name="Maes M."/>
            <person name="Baeyen S."/>
            <person name="Van Malderghem C."/>
            <person name="De Vos P."/>
            <person name="Cottyn B."/>
        </authorList>
    </citation>
    <scope>NUCLEOTIDE SEQUENCE [LARGE SCALE GENOMIC DNA]</scope>
    <source>
        <strain evidence="2 3">LMG 25940</strain>
    </source>
</reference>
<dbReference type="RefSeq" id="WP_057678066.1">
    <property type="nucleotide sequence ID" value="NZ_CP041380.1"/>
</dbReference>
<feature type="domain" description="SnoaL-like" evidence="1">
    <location>
        <begin position="22"/>
        <end position="118"/>
    </location>
</feature>
<proteinExistence type="predicted"/>
<evidence type="ECO:0000313" key="2">
    <source>
        <dbReference type="EMBL" id="OQP79060.1"/>
    </source>
</evidence>
<comment type="caution">
    <text evidence="2">The sequence shown here is derived from an EMBL/GenBank/DDBJ whole genome shotgun (WGS) entry which is preliminary data.</text>
</comment>
<keyword evidence="2" id="KW-0413">Isomerase</keyword>
<dbReference type="InterPro" id="IPR032710">
    <property type="entry name" value="NTF2-like_dom_sf"/>
</dbReference>
<protein>
    <submittedName>
        <fullName evidence="2">Ketosteroid isomerase</fullName>
    </submittedName>
</protein>
<dbReference type="EMBL" id="JPYI02000070">
    <property type="protein sequence ID" value="OQP79060.1"/>
    <property type="molecule type" value="Genomic_DNA"/>
</dbReference>
<dbReference type="GeneID" id="93992878"/>
<dbReference type="SUPFAM" id="SSF54427">
    <property type="entry name" value="NTF2-like"/>
    <property type="match status" value="1"/>
</dbReference>
<evidence type="ECO:0000259" key="1">
    <source>
        <dbReference type="Pfam" id="PF12680"/>
    </source>
</evidence>